<dbReference type="Proteomes" id="UP000887013">
    <property type="component" value="Unassembled WGS sequence"/>
</dbReference>
<dbReference type="AlphaFoldDB" id="A0A8X6P6Y7"/>
<dbReference type="EMBL" id="BMAW01112651">
    <property type="protein sequence ID" value="GFT53873.1"/>
    <property type="molecule type" value="Genomic_DNA"/>
</dbReference>
<keyword evidence="4" id="KW-1185">Reference proteome</keyword>
<sequence>MIQLFWIVVCILLWIFFLTIALPITITLQLSQTFRAFFFPYAYLYLIFPLLESQAVSVRKKTFELLKDSLVGRDHSKPLEALEIGIGGGANLHHYPDNCNLTVLDKNKFFEPHFKQNAKNYPHINYKKTVIQPAENMTEIQDNSMDIVVTTYFLCSCDNSDEVLKEIIRVLKPEGKYVCMEHDSFPENTIGLYVQRFLSPLTYLYANGCNPCTQPAKVIKRAGFSQVICKECILTHWTIYPIKHHLVALATK</sequence>
<dbReference type="Gene3D" id="3.40.50.150">
    <property type="entry name" value="Vaccinia Virus protein VP39"/>
    <property type="match status" value="1"/>
</dbReference>
<dbReference type="PANTHER" id="PTHR45036">
    <property type="entry name" value="METHYLTRANSFERASE LIKE 7B"/>
    <property type="match status" value="1"/>
</dbReference>
<dbReference type="OrthoDB" id="6423379at2759"/>
<evidence type="ECO:0000313" key="4">
    <source>
        <dbReference type="Proteomes" id="UP000887013"/>
    </source>
</evidence>
<keyword evidence="3" id="KW-0808">Transferase</keyword>
<name>A0A8X6P6Y7_NEPPI</name>
<dbReference type="SUPFAM" id="SSF53335">
    <property type="entry name" value="S-adenosyl-L-methionine-dependent methyltransferases"/>
    <property type="match status" value="1"/>
</dbReference>
<comment type="caution">
    <text evidence="3">The sequence shown here is derived from an EMBL/GenBank/DDBJ whole genome shotgun (WGS) entry which is preliminary data.</text>
</comment>
<proteinExistence type="predicted"/>
<evidence type="ECO:0000313" key="3">
    <source>
        <dbReference type="EMBL" id="GFT53873.1"/>
    </source>
</evidence>
<dbReference type="GO" id="GO:0008757">
    <property type="term" value="F:S-adenosylmethionine-dependent methyltransferase activity"/>
    <property type="evidence" value="ECO:0007669"/>
    <property type="project" value="InterPro"/>
</dbReference>
<keyword evidence="1" id="KW-1133">Transmembrane helix</keyword>
<protein>
    <submittedName>
        <fullName evidence="3">Methyltransferase-like protein 7A</fullName>
    </submittedName>
</protein>
<keyword evidence="3" id="KW-0489">Methyltransferase</keyword>
<feature type="transmembrane region" description="Helical" evidence="1">
    <location>
        <begin position="33"/>
        <end position="51"/>
    </location>
</feature>
<feature type="domain" description="Methyltransferase type 11" evidence="2">
    <location>
        <begin position="82"/>
        <end position="179"/>
    </location>
</feature>
<dbReference type="PANTHER" id="PTHR45036:SF1">
    <property type="entry name" value="METHYLTRANSFERASE LIKE 7A"/>
    <property type="match status" value="1"/>
</dbReference>
<dbReference type="GO" id="GO:0032259">
    <property type="term" value="P:methylation"/>
    <property type="evidence" value="ECO:0007669"/>
    <property type="project" value="UniProtKB-KW"/>
</dbReference>
<organism evidence="3 4">
    <name type="scientific">Nephila pilipes</name>
    <name type="common">Giant wood spider</name>
    <name type="synonym">Nephila maculata</name>
    <dbReference type="NCBI Taxonomy" id="299642"/>
    <lineage>
        <taxon>Eukaryota</taxon>
        <taxon>Metazoa</taxon>
        <taxon>Ecdysozoa</taxon>
        <taxon>Arthropoda</taxon>
        <taxon>Chelicerata</taxon>
        <taxon>Arachnida</taxon>
        <taxon>Araneae</taxon>
        <taxon>Araneomorphae</taxon>
        <taxon>Entelegynae</taxon>
        <taxon>Araneoidea</taxon>
        <taxon>Nephilidae</taxon>
        <taxon>Nephila</taxon>
    </lineage>
</organism>
<dbReference type="Pfam" id="PF08241">
    <property type="entry name" value="Methyltransf_11"/>
    <property type="match status" value="1"/>
</dbReference>
<keyword evidence="1" id="KW-0472">Membrane</keyword>
<reference evidence="3" key="1">
    <citation type="submission" date="2020-08" db="EMBL/GenBank/DDBJ databases">
        <title>Multicomponent nature underlies the extraordinary mechanical properties of spider dragline silk.</title>
        <authorList>
            <person name="Kono N."/>
            <person name="Nakamura H."/>
            <person name="Mori M."/>
            <person name="Yoshida Y."/>
            <person name="Ohtoshi R."/>
            <person name="Malay A.D."/>
            <person name="Moran D.A.P."/>
            <person name="Tomita M."/>
            <person name="Numata K."/>
            <person name="Arakawa K."/>
        </authorList>
    </citation>
    <scope>NUCLEOTIDE SEQUENCE</scope>
</reference>
<dbReference type="InterPro" id="IPR052356">
    <property type="entry name" value="Thiol_S-MT"/>
</dbReference>
<dbReference type="CDD" id="cd02440">
    <property type="entry name" value="AdoMet_MTases"/>
    <property type="match status" value="1"/>
</dbReference>
<keyword evidence="1" id="KW-0812">Transmembrane</keyword>
<accession>A0A8X6P6Y7</accession>
<dbReference type="InterPro" id="IPR013216">
    <property type="entry name" value="Methyltransf_11"/>
</dbReference>
<gene>
    <name evidence="3" type="primary">METTL7A</name>
    <name evidence="3" type="ORF">NPIL_515011</name>
</gene>
<evidence type="ECO:0000259" key="2">
    <source>
        <dbReference type="Pfam" id="PF08241"/>
    </source>
</evidence>
<evidence type="ECO:0000256" key="1">
    <source>
        <dbReference type="SAM" id="Phobius"/>
    </source>
</evidence>
<dbReference type="InterPro" id="IPR029063">
    <property type="entry name" value="SAM-dependent_MTases_sf"/>
</dbReference>